<dbReference type="STRING" id="332977.SAMN05421740_102401"/>
<dbReference type="EMBL" id="FNZR01000002">
    <property type="protein sequence ID" value="SEK67374.1"/>
    <property type="molecule type" value="Genomic_DNA"/>
</dbReference>
<dbReference type="RefSeq" id="WP_143053823.1">
    <property type="nucleotide sequence ID" value="NZ_FNZR01000002.1"/>
</dbReference>
<keyword evidence="3" id="KW-0675">Receptor</keyword>
<gene>
    <name evidence="3" type="ORF">SAMN05421740_102401</name>
</gene>
<proteinExistence type="predicted"/>
<dbReference type="Pfam" id="PF07715">
    <property type="entry name" value="Plug"/>
    <property type="match status" value="1"/>
</dbReference>
<name>A0A1H7IYU1_9SPHI</name>
<evidence type="ECO:0000313" key="4">
    <source>
        <dbReference type="Proteomes" id="UP000198916"/>
    </source>
</evidence>
<keyword evidence="1" id="KW-0732">Signal</keyword>
<organism evidence="3 4">
    <name type="scientific">Parapedobacter koreensis</name>
    <dbReference type="NCBI Taxonomy" id="332977"/>
    <lineage>
        <taxon>Bacteria</taxon>
        <taxon>Pseudomonadati</taxon>
        <taxon>Bacteroidota</taxon>
        <taxon>Sphingobacteriia</taxon>
        <taxon>Sphingobacteriales</taxon>
        <taxon>Sphingobacteriaceae</taxon>
        <taxon>Parapedobacter</taxon>
    </lineage>
</organism>
<accession>A0A1H7IYU1</accession>
<evidence type="ECO:0000256" key="1">
    <source>
        <dbReference type="SAM" id="SignalP"/>
    </source>
</evidence>
<feature type="chain" id="PRO_5011737532" evidence="1">
    <location>
        <begin position="22"/>
        <end position="712"/>
    </location>
</feature>
<feature type="domain" description="TonB-dependent receptor plug" evidence="2">
    <location>
        <begin position="131"/>
        <end position="218"/>
    </location>
</feature>
<dbReference type="AlphaFoldDB" id="A0A1H7IYU1"/>
<dbReference type="SUPFAM" id="SSF49464">
    <property type="entry name" value="Carboxypeptidase regulatory domain-like"/>
    <property type="match status" value="1"/>
</dbReference>
<dbReference type="SUPFAM" id="SSF56935">
    <property type="entry name" value="Porins"/>
    <property type="match status" value="1"/>
</dbReference>
<dbReference type="Gene3D" id="2.60.40.1120">
    <property type="entry name" value="Carboxypeptidase-like, regulatory domain"/>
    <property type="match status" value="1"/>
</dbReference>
<feature type="signal peptide" evidence="1">
    <location>
        <begin position="1"/>
        <end position="21"/>
    </location>
</feature>
<reference evidence="4" key="1">
    <citation type="submission" date="2016-10" db="EMBL/GenBank/DDBJ databases">
        <authorList>
            <person name="Varghese N."/>
            <person name="Submissions S."/>
        </authorList>
    </citation>
    <scope>NUCLEOTIDE SEQUENCE [LARGE SCALE GENOMIC DNA]</scope>
    <source>
        <strain evidence="4">Jip14</strain>
    </source>
</reference>
<dbReference type="InterPro" id="IPR012910">
    <property type="entry name" value="Plug_dom"/>
</dbReference>
<protein>
    <submittedName>
        <fullName evidence="3">TonB-dependent Receptor Plug Domain</fullName>
    </submittedName>
</protein>
<dbReference type="InterPro" id="IPR008969">
    <property type="entry name" value="CarboxyPept-like_regulatory"/>
</dbReference>
<dbReference type="Pfam" id="PF13715">
    <property type="entry name" value="CarbopepD_reg_2"/>
    <property type="match status" value="1"/>
</dbReference>
<keyword evidence="4" id="KW-1185">Reference proteome</keyword>
<dbReference type="OrthoDB" id="1075473at2"/>
<evidence type="ECO:0000259" key="2">
    <source>
        <dbReference type="Pfam" id="PF07715"/>
    </source>
</evidence>
<sequence>MRSACFYLLLPLMTGMLTATAQEVIIKGRVVNPDGDPLQGANVFIKGTVSGSSTDETGAFSFATTIRGDTVLVARHVAMETREIAFSIDSSIIPIMIMLHQRYNLLDEASVSISNYAALDNNRSISLTTMDVDTSPGSDGDVTTALRDLPGVQAIGESGALFVRGGSDEESKTFIDGLEITHPYFTGVPDIAQRSRYSPHLFEGITFSTGGYAPAYGGALSSILSLDTRNHPQKNSTVLALIPYGAQLGHDRLFSETTSAGFDVGYSNFGPYYNLIHHRTDWIRAPENWMANANFRQNTPGKGIIKWFGYANTSSQSANLPDVNAQGLLRPLYVANDNAVSLLTFQQPLSRGNGSVYIGYGFNFNKDNLRTTDHTAETRQSQHQLRIAVHRPLSASVRLDVGTEGYLVHFESAPYATPIADRKVAAWTELTVAALGRATIRSGVRVDYSRLLPRPVLSPRITGSYQLTTADRISLVVGSYTQQPAYSYPLPTQHPSYQRATHYIANFQRGKDGKTLRIETYHKAYHGLLTTAASSGTNDGTGFAYGLDAFWRDQQSVTGLDYWISYSWLHTKRRYLDYPISTAPTFASPHTFHAVAKQFIQSWGIFIGASYTLAAGRPYFNPLNPVFLADRTPVYHNVNVNTAVLRKWGNTFITLVAALNNVVGSHQVFNYQYADDGSFHMPIARPYGRSLLLGLFISMGKDRSDELLNQLP</sequence>
<dbReference type="Proteomes" id="UP000198916">
    <property type="component" value="Unassembled WGS sequence"/>
</dbReference>
<evidence type="ECO:0000313" key="3">
    <source>
        <dbReference type="EMBL" id="SEK67374.1"/>
    </source>
</evidence>